<gene>
    <name evidence="2" type="ORF">MNBD_ALPHA11-1301</name>
</gene>
<dbReference type="AlphaFoldDB" id="A0A3B0TDR0"/>
<dbReference type="Gene3D" id="2.30.30.40">
    <property type="entry name" value="SH3 Domains"/>
    <property type="match status" value="1"/>
</dbReference>
<dbReference type="EMBL" id="UOEQ01000110">
    <property type="protein sequence ID" value="VAW16645.1"/>
    <property type="molecule type" value="Genomic_DNA"/>
</dbReference>
<reference evidence="2" key="1">
    <citation type="submission" date="2018-06" db="EMBL/GenBank/DDBJ databases">
        <authorList>
            <person name="Zhirakovskaya E."/>
        </authorList>
    </citation>
    <scope>NUCLEOTIDE SEQUENCE</scope>
</reference>
<organism evidence="2">
    <name type="scientific">hydrothermal vent metagenome</name>
    <dbReference type="NCBI Taxonomy" id="652676"/>
    <lineage>
        <taxon>unclassified sequences</taxon>
        <taxon>metagenomes</taxon>
        <taxon>ecological metagenomes</taxon>
    </lineage>
</organism>
<evidence type="ECO:0000259" key="1">
    <source>
        <dbReference type="Pfam" id="PF08239"/>
    </source>
</evidence>
<proteinExistence type="predicted"/>
<name>A0A3B0TDR0_9ZZZZ</name>
<protein>
    <recommendedName>
        <fullName evidence="1">SH3b domain-containing protein</fullName>
    </recommendedName>
</protein>
<dbReference type="InterPro" id="IPR003646">
    <property type="entry name" value="SH3-like_bac-type"/>
</dbReference>
<feature type="domain" description="SH3b" evidence="1">
    <location>
        <begin position="55"/>
        <end position="109"/>
    </location>
</feature>
<evidence type="ECO:0000313" key="2">
    <source>
        <dbReference type="EMBL" id="VAW16645.1"/>
    </source>
</evidence>
<sequence length="115" mass="12526">MNTNLKNLIAATTAGLVIIGAAAFSITPTLAHSPNGSGYNVGVAGQVINVAVWDKLNVRKWPASYSQKIGELPPQTIVYIERCITKPHVTDWCKVGRDNTYGWVNSKFLTIVQQN</sequence>
<dbReference type="Pfam" id="PF08239">
    <property type="entry name" value="SH3_3"/>
    <property type="match status" value="1"/>
</dbReference>
<accession>A0A3B0TDR0</accession>